<dbReference type="Proteomes" id="UP001165960">
    <property type="component" value="Unassembled WGS sequence"/>
</dbReference>
<evidence type="ECO:0000313" key="2">
    <source>
        <dbReference type="Proteomes" id="UP001165960"/>
    </source>
</evidence>
<dbReference type="EMBL" id="QTSX02000188">
    <property type="protein sequence ID" value="KAJ9087850.1"/>
    <property type="molecule type" value="Genomic_DNA"/>
</dbReference>
<sequence>MKKCLPFIFKVYSSTLTFLLVPKAFLEFLITFTGHRAKPAVTPKERVLNPLIFLENAGLFGEVCSFHSGISFGNDLDYLPRSLGSYFLFPPLHRGQPRQSLAMVLGYTWSSQDLFITSEILVKSLTCDDLEVTPFEPVPLTSQRIDPSEPHPSVEAKPTVPEEEKLPLEHAPKRTPWFLGGVFLMGLDSYFPCLSSASLLWMPLQVAIPVLHWMVSWWILPP</sequence>
<keyword evidence="2" id="KW-1185">Reference proteome</keyword>
<gene>
    <name evidence="1" type="ORF">DSO57_1029017</name>
</gene>
<organism evidence="1 2">
    <name type="scientific">Entomophthora muscae</name>
    <dbReference type="NCBI Taxonomy" id="34485"/>
    <lineage>
        <taxon>Eukaryota</taxon>
        <taxon>Fungi</taxon>
        <taxon>Fungi incertae sedis</taxon>
        <taxon>Zoopagomycota</taxon>
        <taxon>Entomophthoromycotina</taxon>
        <taxon>Entomophthoromycetes</taxon>
        <taxon>Entomophthorales</taxon>
        <taxon>Entomophthoraceae</taxon>
        <taxon>Entomophthora</taxon>
    </lineage>
</organism>
<evidence type="ECO:0000313" key="1">
    <source>
        <dbReference type="EMBL" id="KAJ9087850.1"/>
    </source>
</evidence>
<accession>A0ACC2UL64</accession>
<protein>
    <submittedName>
        <fullName evidence="1">Uncharacterized protein</fullName>
    </submittedName>
</protein>
<comment type="caution">
    <text evidence="1">The sequence shown here is derived from an EMBL/GenBank/DDBJ whole genome shotgun (WGS) entry which is preliminary data.</text>
</comment>
<name>A0ACC2UL64_9FUNG</name>
<proteinExistence type="predicted"/>
<reference evidence="1" key="1">
    <citation type="submission" date="2022-04" db="EMBL/GenBank/DDBJ databases">
        <title>Genome of the entomopathogenic fungus Entomophthora muscae.</title>
        <authorList>
            <person name="Elya C."/>
            <person name="Lovett B.R."/>
            <person name="Lee E."/>
            <person name="Macias A.M."/>
            <person name="Hajek A.E."/>
            <person name="De Bivort B.L."/>
            <person name="Kasson M.T."/>
            <person name="De Fine Licht H.H."/>
            <person name="Stajich J.E."/>
        </authorList>
    </citation>
    <scope>NUCLEOTIDE SEQUENCE</scope>
    <source>
        <strain evidence="1">Berkeley</strain>
    </source>
</reference>